<feature type="region of interest" description="Disordered" evidence="1">
    <location>
        <begin position="1"/>
        <end position="39"/>
    </location>
</feature>
<reference evidence="3 4" key="1">
    <citation type="submission" date="2019-03" db="EMBL/GenBank/DDBJ databases">
        <title>Efficiently degradation of phenoxyalkanoic acid herbicides by Cupriavidus oxalaticus strain X32.</title>
        <authorList>
            <person name="Sheng X."/>
        </authorList>
    </citation>
    <scope>NUCLEOTIDE SEQUENCE [LARGE SCALE GENOMIC DNA]</scope>
    <source>
        <strain evidence="3 4">X32</strain>
    </source>
</reference>
<evidence type="ECO:0000259" key="2">
    <source>
        <dbReference type="Pfam" id="PF13699"/>
    </source>
</evidence>
<gene>
    <name evidence="3" type="ORF">E0W60_03430</name>
</gene>
<dbReference type="AlphaFoldDB" id="A0A4P7LBB8"/>
<feature type="domain" description="eCIS core" evidence="2">
    <location>
        <begin position="92"/>
        <end position="166"/>
    </location>
</feature>
<dbReference type="Proteomes" id="UP000295294">
    <property type="component" value="Chromosome 1"/>
</dbReference>
<proteinExistence type="predicted"/>
<organism evidence="3 4">
    <name type="scientific">Cupriavidus oxalaticus</name>
    <dbReference type="NCBI Taxonomy" id="96344"/>
    <lineage>
        <taxon>Bacteria</taxon>
        <taxon>Pseudomonadati</taxon>
        <taxon>Pseudomonadota</taxon>
        <taxon>Betaproteobacteria</taxon>
        <taxon>Burkholderiales</taxon>
        <taxon>Burkholderiaceae</taxon>
        <taxon>Cupriavidus</taxon>
    </lineage>
</organism>
<dbReference type="RefSeq" id="WP_135703034.1">
    <property type="nucleotide sequence ID" value="NZ_CP038634.1"/>
</dbReference>
<dbReference type="EMBL" id="CP038634">
    <property type="protein sequence ID" value="QBY50283.1"/>
    <property type="molecule type" value="Genomic_DNA"/>
</dbReference>
<feature type="compositionally biased region" description="Low complexity" evidence="1">
    <location>
        <begin position="237"/>
        <end position="266"/>
    </location>
</feature>
<dbReference type="OrthoDB" id="7387101at2"/>
<dbReference type="InterPro" id="IPR025295">
    <property type="entry name" value="eCIS_core_dom"/>
</dbReference>
<accession>A0A4P7LBB8</accession>
<evidence type="ECO:0000313" key="4">
    <source>
        <dbReference type="Proteomes" id="UP000295294"/>
    </source>
</evidence>
<name>A0A4P7LBB8_9BURK</name>
<dbReference type="Pfam" id="PF13699">
    <property type="entry name" value="eCIS_core"/>
    <property type="match status" value="1"/>
</dbReference>
<feature type="region of interest" description="Disordered" evidence="1">
    <location>
        <begin position="171"/>
        <end position="267"/>
    </location>
</feature>
<evidence type="ECO:0000256" key="1">
    <source>
        <dbReference type="SAM" id="MobiDB-lite"/>
    </source>
</evidence>
<feature type="compositionally biased region" description="Basic and acidic residues" evidence="1">
    <location>
        <begin position="177"/>
        <end position="188"/>
    </location>
</feature>
<sequence>MKTRDSRKAAPHPDASRTRQPDGSAGAGKGAGHHGPAPLAVLGNQAVQHLLAPPPVSATVSATAIPAASAARPDDGLEAAAAQASTVSGQSLPAAMRNAAEGTLGLSLGHVRLHHGSAAAELTAGSRADALTWRNHVFVRPEQWAPDTQAGRALLGHELVHVAQNQAFGPGRLRSLSRHDDAAEREAHALGPRVLDGARGAARPASGQVAAIGRQETSTPDTPSSMPPPAFCSSDDASGGTVATSSSSSSSSTSPASSAVPSAPAAFDPANADVRTLTNADLIARDLEASTFLAQATATSPRTAGWQRLQRAIAAERTRRIARGFVFLAERTDTTPAALYQMRGSAAPGIIEIVTTNAAAAMGAADVTLGGAIMTQRQVRAYVATLGYRTISGPQADGMIANRADLIQRAIAAERQRGLSLPTQGGIGRTPFLDYRLAGGFHPYGPGTAPGQLPLGLADANFRGRIGEIGMGSDWRTGWGTGLQDLNRVSWVDVTGRTQTGNFPVVDFGPGEGRVPRILDIQPISVTTSGAADYDTRQQQYTMKIEALLDVAGRRATSPASTDLVLRHLQQASGDATLAPGTAAYQQAQARFLSDTMFAVPDADLASLRSAIANPNAAPPGGANRMIARPGGLRALYTDALRAAPVRLTLRDGSTVMCSSLAELAARAPAASGFSVAGSSLSYPPNQRISTAEFNRAMAELGRTAASRIVPIGSAPAMAAAADAARPPPVGPTIATPTRILEIDSHDLGYIGERIGQGLADARTAGAPGSGGARWTTAAQADPVLSAVRAMTGNPSLQRGTPEFDAARQQVLGNALLAINADDVRAFQATLHSDAAWDGRLRTSFGAAMADSPVTVTTASGPRTFHSPAELDAARASMTPEQYNQARAQAQGLVAGRVTGSGVTTAQLNRLEGFRDVATVALGDQAGTVLQPDVLSHVRLGSARATAESFGRGGLGGMIVGVVTTAGTIYVDTQEHPDWAQELALAGGRDFALSGTQSALESRLTYYMAQRAIATGAPLSGLARFGARAGPTALFSGGIEIYNISQEQRPHSGLEVTTRVGRAVGIAIVSMEIGAAAGSVVPGAGTAAGAVVGFIVGAIAGGVSAYILDQVVPGSAESWNADAAAAEARRAREAEALRQAMAPRVVATIGETTTLEPMMSSSEISTEEQQAIARWVTLLTMARREPPPAAGSGP</sequence>
<protein>
    <submittedName>
        <fullName evidence="3">DUF4157 domain-containing protein</fullName>
    </submittedName>
</protein>
<evidence type="ECO:0000313" key="3">
    <source>
        <dbReference type="EMBL" id="QBY50283.1"/>
    </source>
</evidence>
<dbReference type="KEGG" id="cox:E0W60_03430"/>